<reference evidence="2" key="1">
    <citation type="submission" date="2017-08" db="EMBL/GenBank/DDBJ databases">
        <title>A dynamic microbial community with high functional redundancy inhabits the cold, oxic subseafloor aquifer.</title>
        <authorList>
            <person name="Tully B.J."/>
            <person name="Wheat C.G."/>
            <person name="Glazer B.T."/>
            <person name="Huber J.A."/>
        </authorList>
    </citation>
    <scope>NUCLEOTIDE SEQUENCE [LARGE SCALE GENOMIC DNA]</scope>
</reference>
<organism evidence="1 2">
    <name type="scientific">SAR86 cluster bacterium</name>
    <dbReference type="NCBI Taxonomy" id="2030880"/>
    <lineage>
        <taxon>Bacteria</taxon>
        <taxon>Pseudomonadati</taxon>
        <taxon>Pseudomonadota</taxon>
        <taxon>Gammaproteobacteria</taxon>
        <taxon>SAR86 cluster</taxon>
    </lineage>
</organism>
<evidence type="ECO:0000313" key="2">
    <source>
        <dbReference type="Proteomes" id="UP000218172"/>
    </source>
</evidence>
<dbReference type="EMBL" id="NVQR01000011">
    <property type="protein sequence ID" value="PCH63629.1"/>
    <property type="molecule type" value="Genomic_DNA"/>
</dbReference>
<gene>
    <name evidence="1" type="ORF">COC19_00820</name>
</gene>
<sequence>MSILVQAYLSAEDPLSRELIFDKLVASINDDNYMDILADLESEPEALDLEISMVIEAITTPERLELLPIIHKMRRRTQDIYVIEDLDDALKKLGQS</sequence>
<evidence type="ECO:0000313" key="1">
    <source>
        <dbReference type="EMBL" id="PCH63629.1"/>
    </source>
</evidence>
<protein>
    <submittedName>
        <fullName evidence="1">Uncharacterized protein</fullName>
    </submittedName>
</protein>
<dbReference type="AlphaFoldDB" id="A0A2A4MTM8"/>
<dbReference type="Proteomes" id="UP000218172">
    <property type="component" value="Unassembled WGS sequence"/>
</dbReference>
<proteinExistence type="predicted"/>
<accession>A0A2A4MTM8</accession>
<comment type="caution">
    <text evidence="1">The sequence shown here is derived from an EMBL/GenBank/DDBJ whole genome shotgun (WGS) entry which is preliminary data.</text>
</comment>
<name>A0A2A4MTM8_9GAMM</name>